<sequence>MSRTPNSDLRAQIIANPETILSDPDVMRALVGANERMMGDNIVDLRSIAMEKLENRLGQLEQTHQQVIAAAYENLAGTKQVHRAVLRLLDPTDFESFLLTLGSDVKDALRIKALRLVLETGSVEQAHALRQFQNLLLVESPGFIDSLSNNRRQVNLRICHPHGDPHLYGGEAPSIRSEALLRLDLGTGRLPGLLVMAAEAPETFAPNQGSDLLAFFAGVFERTMRRWLG</sequence>
<dbReference type="InterPro" id="IPR029016">
    <property type="entry name" value="GAF-like_dom_sf"/>
</dbReference>
<dbReference type="InterPro" id="IPR007435">
    <property type="entry name" value="DUF484"/>
</dbReference>
<evidence type="ECO:0000313" key="2">
    <source>
        <dbReference type="Proteomes" id="UP000243859"/>
    </source>
</evidence>
<dbReference type="EMBL" id="QAAA01000002">
    <property type="protein sequence ID" value="PTN03548.1"/>
    <property type="molecule type" value="Genomic_DNA"/>
</dbReference>
<dbReference type="Gene3D" id="3.30.450.40">
    <property type="match status" value="1"/>
</dbReference>
<dbReference type="AlphaFoldDB" id="A0A2T5BVE9"/>
<name>A0A2T5BVE9_9RHOB</name>
<evidence type="ECO:0000313" key="1">
    <source>
        <dbReference type="EMBL" id="PTN03548.1"/>
    </source>
</evidence>
<keyword evidence="2" id="KW-1185">Reference proteome</keyword>
<comment type="caution">
    <text evidence="1">The sequence shown here is derived from an EMBL/GenBank/DDBJ whole genome shotgun (WGS) entry which is preliminary data.</text>
</comment>
<proteinExistence type="predicted"/>
<dbReference type="Proteomes" id="UP000243859">
    <property type="component" value="Unassembled WGS sequence"/>
</dbReference>
<dbReference type="RefSeq" id="WP_107890836.1">
    <property type="nucleotide sequence ID" value="NZ_NHSI01000055.1"/>
</dbReference>
<dbReference type="OrthoDB" id="7200179at2"/>
<organism evidence="1 2">
    <name type="scientific">Rhodovulum imhoffii</name>
    <dbReference type="NCBI Taxonomy" id="365340"/>
    <lineage>
        <taxon>Bacteria</taxon>
        <taxon>Pseudomonadati</taxon>
        <taxon>Pseudomonadota</taxon>
        <taxon>Alphaproteobacteria</taxon>
        <taxon>Rhodobacterales</taxon>
        <taxon>Paracoccaceae</taxon>
        <taxon>Rhodovulum</taxon>
    </lineage>
</organism>
<reference evidence="1 2" key="1">
    <citation type="submission" date="2018-04" db="EMBL/GenBank/DDBJ databases">
        <title>Genomic Encyclopedia of Archaeal and Bacterial Type Strains, Phase II (KMG-II): from individual species to whole genera.</title>
        <authorList>
            <person name="Goeker M."/>
        </authorList>
    </citation>
    <scope>NUCLEOTIDE SEQUENCE [LARGE SCALE GENOMIC DNA]</scope>
    <source>
        <strain evidence="1 2">DSM 18064</strain>
    </source>
</reference>
<protein>
    <recommendedName>
        <fullName evidence="3">DUF484 family protein</fullName>
    </recommendedName>
</protein>
<accession>A0A2T5BVE9</accession>
<evidence type="ECO:0008006" key="3">
    <source>
        <dbReference type="Google" id="ProtNLM"/>
    </source>
</evidence>
<gene>
    <name evidence="1" type="ORF">C8N32_10269</name>
</gene>
<dbReference type="Pfam" id="PF04340">
    <property type="entry name" value="DUF484"/>
    <property type="match status" value="1"/>
</dbReference>